<name>A0A0K8WK13_BACLA</name>
<dbReference type="OrthoDB" id="8061978at2759"/>
<gene>
    <name evidence="4" type="ORF">c5_g1_i1</name>
</gene>
<keyword evidence="2" id="KW-0732">Signal</keyword>
<dbReference type="InterPro" id="IPR004145">
    <property type="entry name" value="DUF243"/>
</dbReference>
<feature type="chain" id="PRO_5005523165" description="DUF243 domain-containing protein" evidence="2">
    <location>
        <begin position="18"/>
        <end position="351"/>
    </location>
</feature>
<evidence type="ECO:0000256" key="2">
    <source>
        <dbReference type="SAM" id="SignalP"/>
    </source>
</evidence>
<feature type="compositionally biased region" description="Acidic residues" evidence="1">
    <location>
        <begin position="310"/>
        <end position="320"/>
    </location>
</feature>
<feature type="region of interest" description="Disordered" evidence="1">
    <location>
        <begin position="307"/>
        <end position="351"/>
    </location>
</feature>
<sequence length="351" mass="38815">MKIFVTLSLTLAALASADISLRNGYNYQVQQPLISQIVNSLAQQQQQQQQQPQHLPGSINNPMQITQPSQHYIPALQQSKRPLLPQQQLPSLPPQQQLQALSHVQSMPPQQQLQSLPPQQTLGRLSQHPAALPMPSNFPSSAGFQVPIASVSAIKQSRRLRSRVKVPKKAIVTKSFFIHSAPEEKEEEVQDELNQLAAQPRKHYNVLFVKTPAQTSKAAAVNLAKALKEEKTVVYVLSKKTSAADLQDAIQEAPQHINKPEVFFIKYRTPEEAANAQRQIQSQYDSLGGTSTITDEGLAPVTSVVGSLDASEEEDIEDEQQLVQQQPAGQDGSYEDQFPASGQYLPPLNQY</sequence>
<dbReference type="PANTHER" id="PTHR31927">
    <property type="entry name" value="FI07246P-RELATED-RELATED"/>
    <property type="match status" value="1"/>
</dbReference>
<dbReference type="PANTHER" id="PTHR31927:SF2">
    <property type="entry name" value="FI07246P-RELATED"/>
    <property type="match status" value="1"/>
</dbReference>
<dbReference type="SMART" id="SM00690">
    <property type="entry name" value="DM5"/>
    <property type="match status" value="1"/>
</dbReference>
<feature type="region of interest" description="Disordered" evidence="1">
    <location>
        <begin position="86"/>
        <end position="116"/>
    </location>
</feature>
<evidence type="ECO:0000259" key="3">
    <source>
        <dbReference type="SMART" id="SM00690"/>
    </source>
</evidence>
<dbReference type="EMBL" id="GDHF01000887">
    <property type="protein sequence ID" value="JAI51427.1"/>
    <property type="molecule type" value="Transcribed_RNA"/>
</dbReference>
<feature type="signal peptide" evidence="2">
    <location>
        <begin position="1"/>
        <end position="17"/>
    </location>
</feature>
<protein>
    <recommendedName>
        <fullName evidence="3">DUF243 domain-containing protein</fullName>
    </recommendedName>
</protein>
<dbReference type="GO" id="GO:0062129">
    <property type="term" value="C:chitin-based extracellular matrix"/>
    <property type="evidence" value="ECO:0007669"/>
    <property type="project" value="TreeGrafter"/>
</dbReference>
<feature type="region of interest" description="Disordered" evidence="1">
    <location>
        <begin position="45"/>
        <end position="65"/>
    </location>
</feature>
<evidence type="ECO:0000313" key="4">
    <source>
        <dbReference type="EMBL" id="JAI51427.1"/>
    </source>
</evidence>
<feature type="domain" description="DUF243" evidence="3">
    <location>
        <begin position="170"/>
        <end position="270"/>
    </location>
</feature>
<organism evidence="4">
    <name type="scientific">Bactrocera latifrons</name>
    <name type="common">Malaysian fruit fly</name>
    <name type="synonym">Chaetodacus latifrons</name>
    <dbReference type="NCBI Taxonomy" id="174628"/>
    <lineage>
        <taxon>Eukaryota</taxon>
        <taxon>Metazoa</taxon>
        <taxon>Ecdysozoa</taxon>
        <taxon>Arthropoda</taxon>
        <taxon>Hexapoda</taxon>
        <taxon>Insecta</taxon>
        <taxon>Pterygota</taxon>
        <taxon>Neoptera</taxon>
        <taxon>Endopterygota</taxon>
        <taxon>Diptera</taxon>
        <taxon>Brachycera</taxon>
        <taxon>Muscomorpha</taxon>
        <taxon>Tephritoidea</taxon>
        <taxon>Tephritidae</taxon>
        <taxon>Bactrocera</taxon>
        <taxon>Bactrocera</taxon>
    </lineage>
</organism>
<reference evidence="4" key="1">
    <citation type="submission" date="2015-06" db="EMBL/GenBank/DDBJ databases">
        <authorList>
            <person name="Hoefler B.C."/>
            <person name="Straight P.D."/>
        </authorList>
    </citation>
    <scope>NUCLEOTIDE SEQUENCE</scope>
</reference>
<evidence type="ECO:0000256" key="1">
    <source>
        <dbReference type="SAM" id="MobiDB-lite"/>
    </source>
</evidence>
<dbReference type="GO" id="GO:0040003">
    <property type="term" value="P:chitin-based cuticle development"/>
    <property type="evidence" value="ECO:0007669"/>
    <property type="project" value="TreeGrafter"/>
</dbReference>
<accession>A0A0K8WK13</accession>
<proteinExistence type="predicted"/>
<dbReference type="GO" id="GO:0008010">
    <property type="term" value="F:structural constituent of chitin-based larval cuticle"/>
    <property type="evidence" value="ECO:0007669"/>
    <property type="project" value="TreeGrafter"/>
</dbReference>
<dbReference type="AlphaFoldDB" id="A0A0K8WK13"/>
<dbReference type="Pfam" id="PF03103">
    <property type="entry name" value="DUF243"/>
    <property type="match status" value="1"/>
</dbReference>